<dbReference type="Proteomes" id="UP000198862">
    <property type="component" value="Unassembled WGS sequence"/>
</dbReference>
<keyword evidence="1" id="KW-0732">Signal</keyword>
<feature type="chain" id="PRO_5011594695" evidence="1">
    <location>
        <begin position="19"/>
        <end position="126"/>
    </location>
</feature>
<organism evidence="2 3">
    <name type="scientific">Pseudoalteromonas denitrificans DSM 6059</name>
    <dbReference type="NCBI Taxonomy" id="1123010"/>
    <lineage>
        <taxon>Bacteria</taxon>
        <taxon>Pseudomonadati</taxon>
        <taxon>Pseudomonadota</taxon>
        <taxon>Gammaproteobacteria</taxon>
        <taxon>Alteromonadales</taxon>
        <taxon>Pseudoalteromonadaceae</taxon>
        <taxon>Pseudoalteromonas</taxon>
    </lineage>
</organism>
<evidence type="ECO:0000256" key="1">
    <source>
        <dbReference type="SAM" id="SignalP"/>
    </source>
</evidence>
<dbReference type="RefSeq" id="WP_091981272.1">
    <property type="nucleotide sequence ID" value="NZ_FOLO01000006.1"/>
</dbReference>
<dbReference type="EMBL" id="FOLO01000006">
    <property type="protein sequence ID" value="SFC20341.1"/>
    <property type="molecule type" value="Genomic_DNA"/>
</dbReference>
<protein>
    <submittedName>
        <fullName evidence="2">Uncharacterized protein</fullName>
    </submittedName>
</protein>
<dbReference type="OrthoDB" id="9810372at2"/>
<reference evidence="2 3" key="1">
    <citation type="submission" date="2016-10" db="EMBL/GenBank/DDBJ databases">
        <authorList>
            <person name="de Groot N.N."/>
        </authorList>
    </citation>
    <scope>NUCLEOTIDE SEQUENCE [LARGE SCALE GENOMIC DNA]</scope>
    <source>
        <strain evidence="2 3">DSM 6059</strain>
    </source>
</reference>
<proteinExistence type="predicted"/>
<gene>
    <name evidence="2" type="ORF">SAMN02745724_01109</name>
</gene>
<name>A0A1I1H925_9GAMM</name>
<accession>A0A1I1H925</accession>
<evidence type="ECO:0000313" key="2">
    <source>
        <dbReference type="EMBL" id="SFC20341.1"/>
    </source>
</evidence>
<evidence type="ECO:0000313" key="3">
    <source>
        <dbReference type="Proteomes" id="UP000198862"/>
    </source>
</evidence>
<sequence length="126" mass="14477">MKYFLACAILFFSVSSFCEDINIEVKKLMGWLDSANAKINATEALANGDIRLWAVKGFTLYIPSVKNEQKEIIERTAIVKKHSFRIIKGTSDALVSEEHQRLNHLAWQYAKEYNKFILANYIDDSL</sequence>
<keyword evidence="3" id="KW-1185">Reference proteome</keyword>
<dbReference type="AlphaFoldDB" id="A0A1I1H925"/>
<dbReference type="STRING" id="1123010.SAMN02745724_01109"/>
<feature type="signal peptide" evidence="1">
    <location>
        <begin position="1"/>
        <end position="18"/>
    </location>
</feature>